<dbReference type="CDD" id="cd00090">
    <property type="entry name" value="HTH_ARSR"/>
    <property type="match status" value="1"/>
</dbReference>
<dbReference type="InterPro" id="IPR007421">
    <property type="entry name" value="Schlafen_AlbA_2_dom"/>
</dbReference>
<dbReference type="InterPro" id="IPR036390">
    <property type="entry name" value="WH_DNA-bd_sf"/>
</dbReference>
<dbReference type="InterPro" id="IPR036388">
    <property type="entry name" value="WH-like_DNA-bd_sf"/>
</dbReference>
<dbReference type="Gene3D" id="3.30.950.30">
    <property type="entry name" value="Schlafen, AAA domain"/>
    <property type="match status" value="1"/>
</dbReference>
<dbReference type="Pfam" id="PF13749">
    <property type="entry name" value="HATPase_c_4"/>
    <property type="match status" value="1"/>
</dbReference>
<evidence type="ECO:0000259" key="1">
    <source>
        <dbReference type="Pfam" id="PF04326"/>
    </source>
</evidence>
<reference evidence="3" key="1">
    <citation type="submission" date="2020-08" db="EMBL/GenBank/DDBJ databases">
        <title>Genome public.</title>
        <authorList>
            <person name="Liu C."/>
            <person name="Sun Q."/>
        </authorList>
    </citation>
    <scope>NUCLEOTIDE SEQUENCE</scope>
    <source>
        <strain evidence="3">NSJ-23</strain>
    </source>
</reference>
<dbReference type="Gene3D" id="3.30.565.60">
    <property type="match status" value="1"/>
</dbReference>
<dbReference type="RefSeq" id="WP_186853033.1">
    <property type="nucleotide sequence ID" value="NZ_JACOPO010000006.1"/>
</dbReference>
<keyword evidence="4" id="KW-1185">Reference proteome</keyword>
<dbReference type="Pfam" id="PF04326">
    <property type="entry name" value="SLFN_AlbA_2"/>
    <property type="match status" value="1"/>
</dbReference>
<dbReference type="PANTHER" id="PTHR30595:SF6">
    <property type="entry name" value="SCHLAFEN ALBA-2 DOMAIN-CONTAINING PROTEIN"/>
    <property type="match status" value="1"/>
</dbReference>
<dbReference type="AlphaFoldDB" id="A0A8J6JAV6"/>
<name>A0A8J6JAV6_9FIRM</name>
<dbReference type="Proteomes" id="UP000628736">
    <property type="component" value="Unassembled WGS sequence"/>
</dbReference>
<dbReference type="SUPFAM" id="SSF46785">
    <property type="entry name" value="Winged helix' DNA-binding domain"/>
    <property type="match status" value="1"/>
</dbReference>
<dbReference type="InterPro" id="IPR038461">
    <property type="entry name" value="Schlafen_AlbA_2_dom_sf"/>
</dbReference>
<protein>
    <submittedName>
        <fullName evidence="3">Putative DNA binding domain-containing protein</fullName>
    </submittedName>
</protein>
<dbReference type="PANTHER" id="PTHR30595">
    <property type="entry name" value="GLPR-RELATED TRANSCRIPTIONAL REPRESSOR"/>
    <property type="match status" value="1"/>
</dbReference>
<dbReference type="InterPro" id="IPR038475">
    <property type="entry name" value="RecG_C_sf"/>
</dbReference>
<evidence type="ECO:0000313" key="3">
    <source>
        <dbReference type="EMBL" id="MBC5723148.1"/>
    </source>
</evidence>
<organism evidence="3 4">
    <name type="scientific">Flintibacter hominis</name>
    <dbReference type="NCBI Taxonomy" id="2763048"/>
    <lineage>
        <taxon>Bacteria</taxon>
        <taxon>Bacillati</taxon>
        <taxon>Bacillota</taxon>
        <taxon>Clostridia</taxon>
        <taxon>Eubacteriales</taxon>
        <taxon>Flintibacter</taxon>
    </lineage>
</organism>
<dbReference type="Gene3D" id="1.10.10.10">
    <property type="entry name" value="Winged helix-like DNA-binding domain superfamily/Winged helix DNA-binding domain"/>
    <property type="match status" value="1"/>
</dbReference>
<dbReference type="Pfam" id="PF22168">
    <property type="entry name" value="DIP2311-like_C"/>
    <property type="match status" value="1"/>
</dbReference>
<evidence type="ECO:0000313" key="4">
    <source>
        <dbReference type="Proteomes" id="UP000628736"/>
    </source>
</evidence>
<gene>
    <name evidence="3" type="ORF">H8S11_10020</name>
</gene>
<dbReference type="InterPro" id="IPR054760">
    <property type="entry name" value="DIP2311-like_C"/>
</dbReference>
<sequence>MAFVESEAVELKAEVVGYICKEVIAFANTKGGTLYIGVSNDGSVVGVKNTDQVMLQLNNMIRDSIKPDVTMFVGYETQHVNDKDIIAVTIQKGTDRPYYLSSKGLKPSGVYVRNGTSSDPATDTAIRRMIKETDGDSFESMRSLEQNLSFETAGKQFEKQHIPFDAAKMQTLGMISTDGIYSNAALLLSDQCPSTIKAATFSGEDKGTFQDRREFGGSLFQQMEELYSYLDMRNQTKATFDGLYRIDTRDYPEDALREALLNSLVHRDYSFRASTLVSVYADRIEFVSVGGLPSGIALDDIMLGLSVCRNPKLAAIFYRLQLIEAYGTGMPKIMNAYAETKLKPKIEVSSNAFKITLPNRNAGANHAETLGGTVKGDEQRILDFIGSHGHIVRSDVDWLLDVSQATANRILKRMVAEGLIYQDGNGRKTKYRRK</sequence>
<evidence type="ECO:0000259" key="2">
    <source>
        <dbReference type="Pfam" id="PF22168"/>
    </source>
</evidence>
<proteinExistence type="predicted"/>
<dbReference type="InterPro" id="IPR011991">
    <property type="entry name" value="ArsR-like_HTH"/>
</dbReference>
<comment type="caution">
    <text evidence="3">The sequence shown here is derived from an EMBL/GenBank/DDBJ whole genome shotgun (WGS) entry which is preliminary data.</text>
</comment>
<feature type="domain" description="Schlafen AlbA-2" evidence="1">
    <location>
        <begin position="5"/>
        <end position="121"/>
    </location>
</feature>
<accession>A0A8J6JAV6</accession>
<feature type="domain" description="Transcriptional regulator DIP2311-like C-terminal" evidence="2">
    <location>
        <begin position="389"/>
        <end position="433"/>
    </location>
</feature>
<dbReference type="EMBL" id="JACOPO010000006">
    <property type="protein sequence ID" value="MBC5723148.1"/>
    <property type="molecule type" value="Genomic_DNA"/>
</dbReference>